<reference evidence="9 10" key="1">
    <citation type="journal article" date="2015" name="Int. J. Syst. Evol. Microbiol.">
        <title>Methanoculleus taiwanensis sp. nov., a methanogen isolated from deep marine sediment at the deformation front area near Taiwan.</title>
        <authorList>
            <person name="Weng C.Y."/>
            <person name="Chen S.C."/>
            <person name="Lai M.C."/>
            <person name="Wu S.Y."/>
            <person name="Lin S."/>
            <person name="Yang T.F."/>
            <person name="Chen P.C."/>
        </authorList>
    </citation>
    <scope>NUCLEOTIDE SEQUENCE [LARGE SCALE GENOMIC DNA]</scope>
    <source>
        <strain evidence="9 10">CYW4</strain>
    </source>
</reference>
<dbReference type="GO" id="GO:0006146">
    <property type="term" value="P:adenine catabolic process"/>
    <property type="evidence" value="ECO:0007669"/>
    <property type="project" value="InterPro"/>
</dbReference>
<comment type="similarity">
    <text evidence="1 6">Belongs to the metallo-dependent hydrolases superfamily. Adenine deaminase family.</text>
</comment>
<dbReference type="PANTHER" id="PTHR11113:SF2">
    <property type="entry name" value="ADENINE DEAMINASE"/>
    <property type="match status" value="1"/>
</dbReference>
<evidence type="ECO:0000259" key="7">
    <source>
        <dbReference type="Pfam" id="PF01979"/>
    </source>
</evidence>
<dbReference type="InterPro" id="IPR026912">
    <property type="entry name" value="Adenine_deam_C"/>
</dbReference>
<keyword evidence="10" id="KW-1185">Reference proteome</keyword>
<dbReference type="SUPFAM" id="SSF51338">
    <property type="entry name" value="Composite domain of metallo-dependent hydrolases"/>
    <property type="match status" value="1"/>
</dbReference>
<dbReference type="PANTHER" id="PTHR11113">
    <property type="entry name" value="N-ACETYLGLUCOSAMINE-6-PHOSPHATE DEACETYLASE"/>
    <property type="match status" value="1"/>
</dbReference>
<dbReference type="InterPro" id="IPR011059">
    <property type="entry name" value="Metal-dep_hydrolase_composite"/>
</dbReference>
<dbReference type="Pfam" id="PF13382">
    <property type="entry name" value="Adenine_deam_C"/>
    <property type="match status" value="1"/>
</dbReference>
<organism evidence="9 10">
    <name type="scientific">Methanoculleus taiwanensis</name>
    <dbReference type="NCBI Taxonomy" id="1550565"/>
    <lineage>
        <taxon>Archaea</taxon>
        <taxon>Methanobacteriati</taxon>
        <taxon>Methanobacteriota</taxon>
        <taxon>Stenosarchaea group</taxon>
        <taxon>Methanomicrobia</taxon>
        <taxon>Methanomicrobiales</taxon>
        <taxon>Methanomicrobiaceae</taxon>
        <taxon>Methanoculleus</taxon>
    </lineage>
</organism>
<evidence type="ECO:0000259" key="8">
    <source>
        <dbReference type="Pfam" id="PF13382"/>
    </source>
</evidence>
<evidence type="ECO:0000256" key="5">
    <source>
        <dbReference type="ARBA" id="ARBA00047720"/>
    </source>
</evidence>
<comment type="caution">
    <text evidence="9">The sequence shown here is derived from an EMBL/GenBank/DDBJ whole genome shotgun (WGS) entry which is preliminary data.</text>
</comment>
<dbReference type="Pfam" id="PF01979">
    <property type="entry name" value="Amidohydro_1"/>
    <property type="match status" value="1"/>
</dbReference>
<evidence type="ECO:0000313" key="9">
    <source>
        <dbReference type="EMBL" id="RXE56180.1"/>
    </source>
</evidence>
<keyword evidence="3 6" id="KW-0378">Hydrolase</keyword>
<dbReference type="EMBL" id="LHQS01000002">
    <property type="protein sequence ID" value="RXE56180.1"/>
    <property type="molecule type" value="Genomic_DNA"/>
</dbReference>
<dbReference type="AlphaFoldDB" id="A0A498H259"/>
<evidence type="ECO:0000256" key="1">
    <source>
        <dbReference type="ARBA" id="ARBA00006773"/>
    </source>
</evidence>
<protein>
    <recommendedName>
        <fullName evidence="2 6">Adenine deaminase</fullName>
        <shortName evidence="6">Adenase</shortName>
        <shortName evidence="6">Adenine aminase</shortName>
        <ecNumber evidence="2 6">3.5.4.2</ecNumber>
    </recommendedName>
</protein>
<comment type="catalytic activity">
    <reaction evidence="5 6">
        <text>adenine + H2O + H(+) = hypoxanthine + NH4(+)</text>
        <dbReference type="Rhea" id="RHEA:23688"/>
        <dbReference type="ChEBI" id="CHEBI:15377"/>
        <dbReference type="ChEBI" id="CHEBI:15378"/>
        <dbReference type="ChEBI" id="CHEBI:16708"/>
        <dbReference type="ChEBI" id="CHEBI:17368"/>
        <dbReference type="ChEBI" id="CHEBI:28938"/>
        <dbReference type="EC" id="3.5.4.2"/>
    </reaction>
</comment>
<keyword evidence="4 6" id="KW-0464">Manganese</keyword>
<sequence>MHRDGLLAARGLFPADTVFTNCEIYNPFTCGFESTSLAVKDGLVVGLGDYAGREEIDLHGSLVVPGLIDAHVHIESSLLTPAEFARLVRRHGTTTVVADPHEIANVCGAAGIEYILRESAETPLDVLVMLPSCVPATPLDMGGASLSADDLREFCGRDRVIGLGEMMNVPGVLAADPGIEQKLDLFGIVDGHAPLLTGKDLNAYVFAGITSDHECTLLAEAQEKLRRGMYIMLREGSTERNLQELLPLVTGCTASRCCFATDDRHADMLLAEGHIDDCIRKAVTQGCEPELALRMATLSAAERFGLHDRGALAPGRLADFCVVDDLASFRVSRTFKRGVEVVDPGYRAPAAIRRPLVAVPPDADALRLPGSGTARVIGLVEGQIITEDLRLEVDGDRIPDTDRDILKAVVTDRYRGTGSGIGLVHGFSLTEGALASSVAHDSHNIVAVGVDDADIARAVAEVIRLGGGMAVASGESVTSLPLDCAGLISTLPYTGVAERLKEIEEHARSLNAIQNPFMYLSFLALTVIPHLRVTERGVFDVAAFADVPLFV</sequence>
<dbReference type="InterPro" id="IPR032466">
    <property type="entry name" value="Metal_Hydrolase"/>
</dbReference>
<dbReference type="InterPro" id="IPR006680">
    <property type="entry name" value="Amidohydro-rel"/>
</dbReference>
<evidence type="ECO:0000256" key="4">
    <source>
        <dbReference type="ARBA" id="ARBA00023211"/>
    </source>
</evidence>
<dbReference type="InterPro" id="IPR006679">
    <property type="entry name" value="Adenine_deam"/>
</dbReference>
<evidence type="ECO:0000256" key="3">
    <source>
        <dbReference type="ARBA" id="ARBA00022801"/>
    </source>
</evidence>
<dbReference type="Proteomes" id="UP000290932">
    <property type="component" value="Unassembled WGS sequence"/>
</dbReference>
<dbReference type="Gene3D" id="2.30.40.10">
    <property type="entry name" value="Urease, subunit C, domain 1"/>
    <property type="match status" value="1"/>
</dbReference>
<dbReference type="HAMAP" id="MF_01518">
    <property type="entry name" value="Adenine_deamin"/>
    <property type="match status" value="1"/>
</dbReference>
<dbReference type="RefSeq" id="WP_128693927.1">
    <property type="nucleotide sequence ID" value="NZ_LHQS01000002.1"/>
</dbReference>
<comment type="cofactor">
    <cofactor evidence="6">
        <name>Mn(2+)</name>
        <dbReference type="ChEBI" id="CHEBI:29035"/>
    </cofactor>
</comment>
<accession>A0A498H259</accession>
<dbReference type="GO" id="GO:0000034">
    <property type="term" value="F:adenine deaminase activity"/>
    <property type="evidence" value="ECO:0007669"/>
    <property type="project" value="UniProtKB-UniRule"/>
</dbReference>
<dbReference type="OrthoDB" id="24954at2157"/>
<dbReference type="EC" id="3.5.4.2" evidence="2 6"/>
<name>A0A498H259_9EURY</name>
<evidence type="ECO:0000256" key="6">
    <source>
        <dbReference type="HAMAP-Rule" id="MF_01518"/>
    </source>
</evidence>
<dbReference type="Gene3D" id="3.20.20.140">
    <property type="entry name" value="Metal-dependent hydrolases"/>
    <property type="match status" value="1"/>
</dbReference>
<evidence type="ECO:0000256" key="2">
    <source>
        <dbReference type="ARBA" id="ARBA00012782"/>
    </source>
</evidence>
<feature type="domain" description="Adenine deaminase C-terminal" evidence="8">
    <location>
        <begin position="383"/>
        <end position="544"/>
    </location>
</feature>
<proteinExistence type="inferred from homology"/>
<gene>
    <name evidence="6" type="primary">ade</name>
    <name evidence="9" type="ORF">ABH15_08465</name>
</gene>
<evidence type="ECO:0000313" key="10">
    <source>
        <dbReference type="Proteomes" id="UP000290932"/>
    </source>
</evidence>
<dbReference type="SUPFAM" id="SSF51556">
    <property type="entry name" value="Metallo-dependent hydrolases"/>
    <property type="match status" value="1"/>
</dbReference>
<dbReference type="NCBIfam" id="TIGR01178">
    <property type="entry name" value="ade"/>
    <property type="match status" value="1"/>
</dbReference>
<feature type="domain" description="Amidohydrolase-related" evidence="7">
    <location>
        <begin position="62"/>
        <end position="340"/>
    </location>
</feature>
<dbReference type="CDD" id="cd01295">
    <property type="entry name" value="AdeC"/>
    <property type="match status" value="1"/>
</dbReference>